<dbReference type="AlphaFoldDB" id="A0A7I4DXF2"/>
<reference evidence="2 3" key="1">
    <citation type="journal article" date="2008" name="Science">
        <title>The Physcomitrella genome reveals evolutionary insights into the conquest of land by plants.</title>
        <authorList>
            <person name="Rensing S."/>
            <person name="Lang D."/>
            <person name="Zimmer A."/>
            <person name="Terry A."/>
            <person name="Salamov A."/>
            <person name="Shapiro H."/>
            <person name="Nishiyama T."/>
            <person name="Perroud P.-F."/>
            <person name="Lindquist E."/>
            <person name="Kamisugi Y."/>
            <person name="Tanahashi T."/>
            <person name="Sakakibara K."/>
            <person name="Fujita T."/>
            <person name="Oishi K."/>
            <person name="Shin-I T."/>
            <person name="Kuroki Y."/>
            <person name="Toyoda A."/>
            <person name="Suzuki Y."/>
            <person name="Hashimoto A."/>
            <person name="Yamaguchi K."/>
            <person name="Sugano A."/>
            <person name="Kohara Y."/>
            <person name="Fujiyama A."/>
            <person name="Anterola A."/>
            <person name="Aoki S."/>
            <person name="Ashton N."/>
            <person name="Barbazuk W.B."/>
            <person name="Barker E."/>
            <person name="Bennetzen J."/>
            <person name="Bezanilla M."/>
            <person name="Blankenship R."/>
            <person name="Cho S.H."/>
            <person name="Dutcher S."/>
            <person name="Estelle M."/>
            <person name="Fawcett J.A."/>
            <person name="Gundlach H."/>
            <person name="Hanada K."/>
            <person name="Heyl A."/>
            <person name="Hicks K.A."/>
            <person name="Hugh J."/>
            <person name="Lohr M."/>
            <person name="Mayer K."/>
            <person name="Melkozernov A."/>
            <person name="Murata T."/>
            <person name="Nelson D."/>
            <person name="Pils B."/>
            <person name="Prigge M."/>
            <person name="Reiss B."/>
            <person name="Renner T."/>
            <person name="Rombauts S."/>
            <person name="Rushton P."/>
            <person name="Sanderfoot A."/>
            <person name="Schween G."/>
            <person name="Shiu S.-H."/>
            <person name="Stueber K."/>
            <person name="Theodoulou F.L."/>
            <person name="Tu H."/>
            <person name="Van de Peer Y."/>
            <person name="Verrier P.J."/>
            <person name="Waters E."/>
            <person name="Wood A."/>
            <person name="Yang L."/>
            <person name="Cove D."/>
            <person name="Cuming A."/>
            <person name="Hasebe M."/>
            <person name="Lucas S."/>
            <person name="Mishler D.B."/>
            <person name="Reski R."/>
            <person name="Grigoriev I."/>
            <person name="Quatrano R.S."/>
            <person name="Boore J.L."/>
        </authorList>
    </citation>
    <scope>NUCLEOTIDE SEQUENCE [LARGE SCALE GENOMIC DNA]</scope>
    <source>
        <strain evidence="2 3">cv. Gransden 2004</strain>
    </source>
</reference>
<feature type="transmembrane region" description="Helical" evidence="1">
    <location>
        <begin position="40"/>
        <end position="65"/>
    </location>
</feature>
<dbReference type="EMBL" id="ABEU02000006">
    <property type="status" value="NOT_ANNOTATED_CDS"/>
    <property type="molecule type" value="Genomic_DNA"/>
</dbReference>
<dbReference type="PANTHER" id="PTHR36779">
    <property type="entry name" value="OSJNBA0083N12.13 PROTEIN"/>
    <property type="match status" value="1"/>
</dbReference>
<proteinExistence type="predicted"/>
<accession>A0A7I4DXF2</accession>
<dbReference type="PANTHER" id="PTHR36779:SF1">
    <property type="entry name" value="OS04G0600400 PROTEIN"/>
    <property type="match status" value="1"/>
</dbReference>
<sequence length="324" mass="36854">MEEAALCGVAVTGIMLGVPLYHSIGNCRQGRVMSVHLFRWWLVCAVMIALGLVMAILFGCSILLLANLPPPKLSPVSTSCKILSKDVDLRSAKICVVDNYIIVPSRGRDYEGLSKFQCYFDYYWTSVFKVEYRPHASLVAVETAAESPKESLPQDCRPEFGDVWRAIERFQINEVYPCEYNPGNLLSVELTDRLVGNCSSNELLKPNLIFGQFQTLRIAHQIMMFLSSSKTGMMFWRTALSVGLGFCYSVIVTAFTKLASFIRFRVFVADELSEVDILYFEAHLQALFLFVASMFSFFWLDADYEQHLDKVIEHFLISMHKVFF</sequence>
<evidence type="ECO:0000313" key="2">
    <source>
        <dbReference type="EnsemblPlants" id="Pp3c6_11480V3.10"/>
    </source>
</evidence>
<keyword evidence="1" id="KW-1133">Transmembrane helix</keyword>
<feature type="transmembrane region" description="Helical" evidence="1">
    <location>
        <begin position="282"/>
        <end position="300"/>
    </location>
</feature>
<keyword evidence="1" id="KW-0812">Transmembrane</keyword>
<dbReference type="Gramene" id="Pp3c6_11480V3.10">
    <property type="protein sequence ID" value="Pp3c6_11480V3.10"/>
    <property type="gene ID" value="Pp3c6_11480"/>
</dbReference>
<reference evidence="2" key="3">
    <citation type="submission" date="2020-12" db="UniProtKB">
        <authorList>
            <consortium name="EnsemblPlants"/>
        </authorList>
    </citation>
    <scope>IDENTIFICATION</scope>
</reference>
<keyword evidence="3" id="KW-1185">Reference proteome</keyword>
<protein>
    <submittedName>
        <fullName evidence="2">Uncharacterized protein</fullName>
    </submittedName>
</protein>
<dbReference type="RefSeq" id="XP_073390805.1">
    <property type="nucleotide sequence ID" value="XM_073534704.1"/>
</dbReference>
<evidence type="ECO:0000313" key="3">
    <source>
        <dbReference type="Proteomes" id="UP000006727"/>
    </source>
</evidence>
<gene>
    <name evidence="2" type="primary">LOC112283490</name>
</gene>
<dbReference type="Proteomes" id="UP000006727">
    <property type="component" value="Chromosome 6"/>
</dbReference>
<reference evidence="2 3" key="2">
    <citation type="journal article" date="2018" name="Plant J.">
        <title>The Physcomitrella patens chromosome-scale assembly reveals moss genome structure and evolution.</title>
        <authorList>
            <person name="Lang D."/>
            <person name="Ullrich K.K."/>
            <person name="Murat F."/>
            <person name="Fuchs J."/>
            <person name="Jenkins J."/>
            <person name="Haas F.B."/>
            <person name="Piednoel M."/>
            <person name="Gundlach H."/>
            <person name="Van Bel M."/>
            <person name="Meyberg R."/>
            <person name="Vives C."/>
            <person name="Morata J."/>
            <person name="Symeonidi A."/>
            <person name="Hiss M."/>
            <person name="Muchero W."/>
            <person name="Kamisugi Y."/>
            <person name="Saleh O."/>
            <person name="Blanc G."/>
            <person name="Decker E.L."/>
            <person name="van Gessel N."/>
            <person name="Grimwood J."/>
            <person name="Hayes R.D."/>
            <person name="Graham S.W."/>
            <person name="Gunter L.E."/>
            <person name="McDaniel S.F."/>
            <person name="Hoernstein S.N.W."/>
            <person name="Larsson A."/>
            <person name="Li F.W."/>
            <person name="Perroud P.F."/>
            <person name="Phillips J."/>
            <person name="Ranjan P."/>
            <person name="Rokshar D.S."/>
            <person name="Rothfels C.J."/>
            <person name="Schneider L."/>
            <person name="Shu S."/>
            <person name="Stevenson D.W."/>
            <person name="Thummler F."/>
            <person name="Tillich M."/>
            <person name="Villarreal Aguilar J.C."/>
            <person name="Widiez T."/>
            <person name="Wong G.K."/>
            <person name="Wymore A."/>
            <person name="Zhang Y."/>
            <person name="Zimmer A.D."/>
            <person name="Quatrano R.S."/>
            <person name="Mayer K.F.X."/>
            <person name="Goodstein D."/>
            <person name="Casacuberta J.M."/>
            <person name="Vandepoele K."/>
            <person name="Reski R."/>
            <person name="Cuming A.C."/>
            <person name="Tuskan G.A."/>
            <person name="Maumus F."/>
            <person name="Salse J."/>
            <person name="Schmutz J."/>
            <person name="Rensing S.A."/>
        </authorList>
    </citation>
    <scope>NUCLEOTIDE SEQUENCE [LARGE SCALE GENOMIC DNA]</scope>
    <source>
        <strain evidence="2 3">cv. Gransden 2004</strain>
    </source>
</reference>
<dbReference type="GeneID" id="112283490"/>
<dbReference type="InParanoid" id="A0A7I4DXF2"/>
<evidence type="ECO:0000256" key="1">
    <source>
        <dbReference type="SAM" id="Phobius"/>
    </source>
</evidence>
<dbReference type="RefSeq" id="XP_073390804.1">
    <property type="nucleotide sequence ID" value="XM_073534703.1"/>
</dbReference>
<dbReference type="RefSeq" id="XP_073390803.1">
    <property type="nucleotide sequence ID" value="XM_073534702.1"/>
</dbReference>
<feature type="transmembrane region" description="Helical" evidence="1">
    <location>
        <begin position="234"/>
        <end position="262"/>
    </location>
</feature>
<dbReference type="EnsemblPlants" id="Pp3c6_11480V3.10">
    <property type="protein sequence ID" value="Pp3c6_11480V3.10"/>
    <property type="gene ID" value="Pp3c6_11480"/>
</dbReference>
<name>A0A7I4DXF2_PHYPA</name>
<organism evidence="2 3">
    <name type="scientific">Physcomitrium patens</name>
    <name type="common">Spreading-leaved earth moss</name>
    <name type="synonym">Physcomitrella patens</name>
    <dbReference type="NCBI Taxonomy" id="3218"/>
    <lineage>
        <taxon>Eukaryota</taxon>
        <taxon>Viridiplantae</taxon>
        <taxon>Streptophyta</taxon>
        <taxon>Embryophyta</taxon>
        <taxon>Bryophyta</taxon>
        <taxon>Bryophytina</taxon>
        <taxon>Bryopsida</taxon>
        <taxon>Funariidae</taxon>
        <taxon>Funariales</taxon>
        <taxon>Funariaceae</taxon>
        <taxon>Physcomitrium</taxon>
    </lineage>
</organism>
<keyword evidence="1" id="KW-0472">Membrane</keyword>
<dbReference type="FunCoup" id="A0A7I4DXF2">
    <property type="interactions" value="1492"/>
</dbReference>